<accession>A0ABW3L4U2</accession>
<evidence type="ECO:0000256" key="1">
    <source>
        <dbReference type="SAM" id="MobiDB-lite"/>
    </source>
</evidence>
<dbReference type="Proteomes" id="UP001596990">
    <property type="component" value="Unassembled WGS sequence"/>
</dbReference>
<keyword evidence="3" id="KW-1185">Reference proteome</keyword>
<evidence type="ECO:0000313" key="2">
    <source>
        <dbReference type="EMBL" id="MFD1020887.1"/>
    </source>
</evidence>
<proteinExistence type="predicted"/>
<dbReference type="RefSeq" id="WP_386063353.1">
    <property type="nucleotide sequence ID" value="NZ_JBHTKL010000006.1"/>
</dbReference>
<protein>
    <submittedName>
        <fullName evidence="2">Insertion element protein</fullName>
    </submittedName>
</protein>
<feature type="region of interest" description="Disordered" evidence="1">
    <location>
        <begin position="359"/>
        <end position="380"/>
    </location>
</feature>
<organism evidence="2 3">
    <name type="scientific">Thalassobacillus hwangdonensis</name>
    <dbReference type="NCBI Taxonomy" id="546108"/>
    <lineage>
        <taxon>Bacteria</taxon>
        <taxon>Bacillati</taxon>
        <taxon>Bacillota</taxon>
        <taxon>Bacilli</taxon>
        <taxon>Bacillales</taxon>
        <taxon>Bacillaceae</taxon>
        <taxon>Thalassobacillus</taxon>
    </lineage>
</organism>
<evidence type="ECO:0000313" key="3">
    <source>
        <dbReference type="Proteomes" id="UP001596990"/>
    </source>
</evidence>
<dbReference type="EMBL" id="JBHTKL010000006">
    <property type="protein sequence ID" value="MFD1020887.1"/>
    <property type="molecule type" value="Genomic_DNA"/>
</dbReference>
<name>A0ABW3L4U2_9BACI</name>
<gene>
    <name evidence="2" type="ORF">ACFQ2J_16990</name>
</gene>
<reference evidence="3" key="1">
    <citation type="journal article" date="2019" name="Int. J. Syst. Evol. Microbiol.">
        <title>The Global Catalogue of Microorganisms (GCM) 10K type strain sequencing project: providing services to taxonomists for standard genome sequencing and annotation.</title>
        <authorList>
            <consortium name="The Broad Institute Genomics Platform"/>
            <consortium name="The Broad Institute Genome Sequencing Center for Infectious Disease"/>
            <person name="Wu L."/>
            <person name="Ma J."/>
        </authorList>
    </citation>
    <scope>NUCLEOTIDE SEQUENCE [LARGE SCALE GENOMIC DNA]</scope>
    <source>
        <strain evidence="3">CCUG 56607</strain>
    </source>
</reference>
<sequence length="645" mass="75440">MSKLKRLANENDALVDVVVPYTQSEISDRKKHYPILSDKKFATRYRRALFQPVTITYKGERFDIQMNCCINSYCSNFGLHQKQYDVKGKPKRYKLSSSKNDSKLVCNPNPKISSTGVIWGCTNRVVSNWAIAEEIKRLTNVNAVQPIDPEYNFHKEECDTHNLTPFMDKTAFRKCGKSSSNSQKYQCKSCKKITNVLPTSRENTTYHQQRNDILPLFATLVTNKTPVKRVTEILGIGSQTYYTKLEWLYKRCLEFQERYESKLKEVEFNELWINTDKMVYFLNNIRKKNAGSKYLMEQEEKQFPTHVVISSDILSRYVFRSDVAYDWDITLEQIKEQTMEYKDDHLHTFAQRYGHLRLPYAPQPPTDSDSQTESGYRKEKEEFDRRAKYIDGLHINSTYTTIAHLWHLKHLLKADEWRFCSDQDSSIISAIMRVFSKEVKIGDAHHFTYKIDKSKTLRDASLDYNEARDVITDWAFHSNIEGMNLFQLARMMLAEELETHKFHTDVIKNGKSVRKPFSNPIRHPLPFRDSGYATVDCTTDVSSLEPIELARLIQKANNKSTDAFINQIRRRISILERPLVTSRGDGKSYIYANFNPKYAQYVITILRTYYNFCMPFKGNGKSATPAQRIGITKKVFDWKDIIYFR</sequence>
<comment type="caution">
    <text evidence="2">The sequence shown here is derived from an EMBL/GenBank/DDBJ whole genome shotgun (WGS) entry which is preliminary data.</text>
</comment>